<protein>
    <recommendedName>
        <fullName evidence="3">Lipoprotein</fullName>
    </recommendedName>
</protein>
<dbReference type="AlphaFoldDB" id="A0A378TUG1"/>
<accession>A0A378TUG1</accession>
<evidence type="ECO:0008006" key="3">
    <source>
        <dbReference type="Google" id="ProtNLM"/>
    </source>
</evidence>
<dbReference type="Proteomes" id="UP000254927">
    <property type="component" value="Unassembled WGS sequence"/>
</dbReference>
<reference evidence="1 2" key="1">
    <citation type="submission" date="2018-06" db="EMBL/GenBank/DDBJ databases">
        <authorList>
            <consortium name="Pathogen Informatics"/>
            <person name="Doyle S."/>
        </authorList>
    </citation>
    <scope>NUCLEOTIDE SEQUENCE [LARGE SCALE GENOMIC DNA]</scope>
    <source>
        <strain evidence="1 2">NCTC10660</strain>
    </source>
</reference>
<dbReference type="PROSITE" id="PS51257">
    <property type="entry name" value="PROKAR_LIPOPROTEIN"/>
    <property type="match status" value="1"/>
</dbReference>
<dbReference type="GeneID" id="93353324"/>
<evidence type="ECO:0000313" key="1">
    <source>
        <dbReference type="EMBL" id="STZ66659.1"/>
    </source>
</evidence>
<dbReference type="RefSeq" id="WP_172459029.1">
    <property type="nucleotide sequence ID" value="NZ_BTPO01000001.1"/>
</dbReference>
<proteinExistence type="predicted"/>
<gene>
    <name evidence="1" type="ORF">NCTC10660_00110</name>
</gene>
<name>A0A378TUG1_NEIEL</name>
<dbReference type="EMBL" id="UGQW01000001">
    <property type="protein sequence ID" value="STZ66659.1"/>
    <property type="molecule type" value="Genomic_DNA"/>
</dbReference>
<organism evidence="1 2">
    <name type="scientific">Neisseria elongata</name>
    <dbReference type="NCBI Taxonomy" id="495"/>
    <lineage>
        <taxon>Bacteria</taxon>
        <taxon>Pseudomonadati</taxon>
        <taxon>Pseudomonadota</taxon>
        <taxon>Betaproteobacteria</taxon>
        <taxon>Neisseriales</taxon>
        <taxon>Neisseriaceae</taxon>
        <taxon>Neisseria</taxon>
    </lineage>
</organism>
<sequence length="45" mass="5068">MKKAILFAVLCGILSACNTVHSIARDANTAVQAWNEDYQNQHKHR</sequence>
<evidence type="ECO:0000313" key="2">
    <source>
        <dbReference type="Proteomes" id="UP000254927"/>
    </source>
</evidence>